<keyword evidence="3" id="KW-1185">Reference proteome</keyword>
<organism evidence="2 3">
    <name type="scientific">Flavisolibacter tropicus</name>
    <dbReference type="NCBI Taxonomy" id="1492898"/>
    <lineage>
        <taxon>Bacteria</taxon>
        <taxon>Pseudomonadati</taxon>
        <taxon>Bacteroidota</taxon>
        <taxon>Chitinophagia</taxon>
        <taxon>Chitinophagales</taxon>
        <taxon>Chitinophagaceae</taxon>
        <taxon>Flavisolibacter</taxon>
    </lineage>
</organism>
<protein>
    <submittedName>
        <fullName evidence="2">Uncharacterized protein</fullName>
    </submittedName>
</protein>
<sequence>MSSGPLTLEEERFALYSFTQRRRERGGKGFAQRKGEKEEGNNEQGTRNKEGRSGGDVPCSIINDYSLVIIDY</sequence>
<evidence type="ECO:0000256" key="1">
    <source>
        <dbReference type="SAM" id="MobiDB-lite"/>
    </source>
</evidence>
<feature type="region of interest" description="Disordered" evidence="1">
    <location>
        <begin position="23"/>
        <end position="58"/>
    </location>
</feature>
<proteinExistence type="predicted"/>
<gene>
    <name evidence="2" type="ORF">SY85_16790</name>
</gene>
<feature type="compositionally biased region" description="Basic and acidic residues" evidence="1">
    <location>
        <begin position="33"/>
        <end position="53"/>
    </location>
</feature>
<dbReference type="AlphaFoldDB" id="A0A172TYP6"/>
<accession>A0A172TYP6</accession>
<reference evidence="3" key="1">
    <citation type="submission" date="2015-01" db="EMBL/GenBank/DDBJ databases">
        <title>Flavisolibacter sp./LCS9/ whole genome sequencing.</title>
        <authorList>
            <person name="Kim M.K."/>
            <person name="Srinivasan S."/>
            <person name="Lee J.-J."/>
        </authorList>
    </citation>
    <scope>NUCLEOTIDE SEQUENCE [LARGE SCALE GENOMIC DNA]</scope>
    <source>
        <strain evidence="3">LCS9</strain>
    </source>
</reference>
<evidence type="ECO:0000313" key="3">
    <source>
        <dbReference type="Proteomes" id="UP000077177"/>
    </source>
</evidence>
<dbReference type="Proteomes" id="UP000077177">
    <property type="component" value="Chromosome"/>
</dbReference>
<dbReference type="KEGG" id="fla:SY85_16790"/>
<evidence type="ECO:0000313" key="2">
    <source>
        <dbReference type="EMBL" id="ANE51903.1"/>
    </source>
</evidence>
<dbReference type="EMBL" id="CP011390">
    <property type="protein sequence ID" value="ANE51903.1"/>
    <property type="molecule type" value="Genomic_DNA"/>
</dbReference>
<reference evidence="2 3" key="2">
    <citation type="journal article" date="2016" name="Int. J. Syst. Evol. Microbiol.">
        <title>Flavisolibacter tropicus sp. nov., isolated from tropical soil.</title>
        <authorList>
            <person name="Lee J.J."/>
            <person name="Kang M.S."/>
            <person name="Kim G.S."/>
            <person name="Lee C.S."/>
            <person name="Lim S."/>
            <person name="Lee J."/>
            <person name="Roh S.H."/>
            <person name="Kang H."/>
            <person name="Ha J.M."/>
            <person name="Bae S."/>
            <person name="Jung H.Y."/>
            <person name="Kim M.K."/>
        </authorList>
    </citation>
    <scope>NUCLEOTIDE SEQUENCE [LARGE SCALE GENOMIC DNA]</scope>
    <source>
        <strain evidence="2 3">LCS9</strain>
    </source>
</reference>
<name>A0A172TYP6_9BACT</name>